<dbReference type="UniPathway" id="UPA00196"/>
<comment type="similarity">
    <text evidence="1">Belongs to the PIGL family.</text>
</comment>
<keyword evidence="5" id="KW-1185">Reference proteome</keyword>
<dbReference type="InterPro" id="IPR003737">
    <property type="entry name" value="GlcNAc_PI_deacetylase-related"/>
</dbReference>
<sequence>MSRFLTLLIIPVLAILFAARVEVNISQLFSGPCHARVLLLTAHPDDECMFFGPTLTALKRRQGDVDVHSLCLSIGDADGLGDVRRRELGRSLDVLGVDSRRRRVLDRQELKDNITISWDPHTIADVVLSYVSEENITTVLTFDEKGISSHPNHISLYHGTSLALTLDPSRNLKAYALVSTPVLPKYLGFSSGLVAKLRGILFMLSEQEQAQVVIAASMSEYATALRAMLQHWSQLVWFRWLYITFSRYMWINEWLEIKRE</sequence>
<feature type="chain" id="PRO_5007866693" description="N-acetylglucosaminylphosphatidylinositol deacetylase" evidence="3">
    <location>
        <begin position="20"/>
        <end position="260"/>
    </location>
</feature>
<evidence type="ECO:0000313" key="4">
    <source>
        <dbReference type="EMBL" id="KZT25688.1"/>
    </source>
</evidence>
<dbReference type="AlphaFoldDB" id="A0A165SUB4"/>
<protein>
    <recommendedName>
        <fullName evidence="2">N-acetylglucosaminylphosphatidylinositol deacetylase</fullName>
        <ecNumber evidence="2">3.5.1.89</ecNumber>
    </recommendedName>
</protein>
<dbReference type="GO" id="GO:0016020">
    <property type="term" value="C:membrane"/>
    <property type="evidence" value="ECO:0007669"/>
    <property type="project" value="GOC"/>
</dbReference>
<dbReference type="PANTHER" id="PTHR12993">
    <property type="entry name" value="N-ACETYLGLUCOSAMINYL-PHOSPHATIDYLINOSITOL DE-N-ACETYLASE-RELATED"/>
    <property type="match status" value="1"/>
</dbReference>
<evidence type="ECO:0000256" key="2">
    <source>
        <dbReference type="ARBA" id="ARBA00012176"/>
    </source>
</evidence>
<organism evidence="4 5">
    <name type="scientific">Neolentinus lepideus HHB14362 ss-1</name>
    <dbReference type="NCBI Taxonomy" id="1314782"/>
    <lineage>
        <taxon>Eukaryota</taxon>
        <taxon>Fungi</taxon>
        <taxon>Dikarya</taxon>
        <taxon>Basidiomycota</taxon>
        <taxon>Agaricomycotina</taxon>
        <taxon>Agaricomycetes</taxon>
        <taxon>Gloeophyllales</taxon>
        <taxon>Gloeophyllaceae</taxon>
        <taxon>Neolentinus</taxon>
    </lineage>
</organism>
<dbReference type="FunCoup" id="A0A165SUB4">
    <property type="interactions" value="264"/>
</dbReference>
<keyword evidence="3" id="KW-0732">Signal</keyword>
<evidence type="ECO:0000256" key="3">
    <source>
        <dbReference type="SAM" id="SignalP"/>
    </source>
</evidence>
<evidence type="ECO:0000256" key="1">
    <source>
        <dbReference type="ARBA" id="ARBA00006066"/>
    </source>
</evidence>
<proteinExistence type="inferred from homology"/>
<dbReference type="SUPFAM" id="SSF102588">
    <property type="entry name" value="LmbE-like"/>
    <property type="match status" value="1"/>
</dbReference>
<reference evidence="4 5" key="1">
    <citation type="journal article" date="2016" name="Mol. Biol. Evol.">
        <title>Comparative Genomics of Early-Diverging Mushroom-Forming Fungi Provides Insights into the Origins of Lignocellulose Decay Capabilities.</title>
        <authorList>
            <person name="Nagy L.G."/>
            <person name="Riley R."/>
            <person name="Tritt A."/>
            <person name="Adam C."/>
            <person name="Daum C."/>
            <person name="Floudas D."/>
            <person name="Sun H."/>
            <person name="Yadav J.S."/>
            <person name="Pangilinan J."/>
            <person name="Larsson K.H."/>
            <person name="Matsuura K."/>
            <person name="Barry K."/>
            <person name="Labutti K."/>
            <person name="Kuo R."/>
            <person name="Ohm R.A."/>
            <person name="Bhattacharya S.S."/>
            <person name="Shirouzu T."/>
            <person name="Yoshinaga Y."/>
            <person name="Martin F.M."/>
            <person name="Grigoriev I.V."/>
            <person name="Hibbett D.S."/>
        </authorList>
    </citation>
    <scope>NUCLEOTIDE SEQUENCE [LARGE SCALE GENOMIC DNA]</scope>
    <source>
        <strain evidence="4 5">HHB14362 ss-1</strain>
    </source>
</reference>
<evidence type="ECO:0000313" key="5">
    <source>
        <dbReference type="Proteomes" id="UP000076761"/>
    </source>
</evidence>
<dbReference type="EMBL" id="KV425570">
    <property type="protein sequence ID" value="KZT25688.1"/>
    <property type="molecule type" value="Genomic_DNA"/>
</dbReference>
<dbReference type="GO" id="GO:0006506">
    <property type="term" value="P:GPI anchor biosynthetic process"/>
    <property type="evidence" value="ECO:0007669"/>
    <property type="project" value="UniProtKB-UniPathway"/>
</dbReference>
<dbReference type="GO" id="GO:0005783">
    <property type="term" value="C:endoplasmic reticulum"/>
    <property type="evidence" value="ECO:0007669"/>
    <property type="project" value="TreeGrafter"/>
</dbReference>
<dbReference type="PANTHER" id="PTHR12993:SF11">
    <property type="entry name" value="N-ACETYLGLUCOSAMINYL-PHOSPHATIDYLINOSITOL DE-N-ACETYLASE"/>
    <property type="match status" value="1"/>
</dbReference>
<dbReference type="Gene3D" id="3.40.50.10320">
    <property type="entry name" value="LmbE-like"/>
    <property type="match status" value="1"/>
</dbReference>
<dbReference type="GO" id="GO:0000225">
    <property type="term" value="F:N-acetylglucosaminylphosphatidylinositol deacetylase activity"/>
    <property type="evidence" value="ECO:0007669"/>
    <property type="project" value="UniProtKB-EC"/>
</dbReference>
<dbReference type="InterPro" id="IPR024078">
    <property type="entry name" value="LmbE-like_dom_sf"/>
</dbReference>
<accession>A0A165SUB4</accession>
<name>A0A165SUB4_9AGAM</name>
<dbReference type="EC" id="3.5.1.89" evidence="2"/>
<dbReference type="InParanoid" id="A0A165SUB4"/>
<feature type="signal peptide" evidence="3">
    <location>
        <begin position="1"/>
        <end position="19"/>
    </location>
</feature>
<dbReference type="STRING" id="1314782.A0A165SUB4"/>
<dbReference type="Pfam" id="PF02585">
    <property type="entry name" value="PIG-L"/>
    <property type="match status" value="1"/>
</dbReference>
<gene>
    <name evidence="4" type="ORF">NEOLEDRAFT_1133194</name>
</gene>
<dbReference type="OrthoDB" id="440160at2759"/>
<dbReference type="Proteomes" id="UP000076761">
    <property type="component" value="Unassembled WGS sequence"/>
</dbReference>